<dbReference type="InterPro" id="IPR004256">
    <property type="entry name" value="DUF234"/>
</dbReference>
<dbReference type="Pfam" id="PF03008">
    <property type="entry name" value="DUF234"/>
    <property type="match status" value="1"/>
</dbReference>
<dbReference type="EMBL" id="SIXF01000013">
    <property type="protein sequence ID" value="TBO41451.1"/>
    <property type="molecule type" value="Genomic_DNA"/>
</dbReference>
<keyword evidence="4" id="KW-1185">Reference proteome</keyword>
<dbReference type="Gene3D" id="3.40.50.300">
    <property type="entry name" value="P-loop containing nucleotide triphosphate hydrolases"/>
    <property type="match status" value="1"/>
</dbReference>
<accession>A0A4Q9HBS7</accession>
<dbReference type="RefSeq" id="WP_131030732.1">
    <property type="nucleotide sequence ID" value="NZ_SIXF01000013.1"/>
</dbReference>
<comment type="caution">
    <text evidence="3">The sequence shown here is derived from an EMBL/GenBank/DDBJ whole genome shotgun (WGS) entry which is preliminary data.</text>
</comment>
<feature type="domain" description="ATPase" evidence="1">
    <location>
        <begin position="3"/>
        <end position="209"/>
    </location>
</feature>
<dbReference type="AlphaFoldDB" id="A0A4Q9HBS7"/>
<evidence type="ECO:0000259" key="1">
    <source>
        <dbReference type="Pfam" id="PF01637"/>
    </source>
</evidence>
<gene>
    <name evidence="3" type="ORF">EYS08_14555</name>
</gene>
<dbReference type="Pfam" id="PF01637">
    <property type="entry name" value="ATPase_2"/>
    <property type="match status" value="1"/>
</dbReference>
<keyword evidence="3" id="KW-0547">Nucleotide-binding</keyword>
<name>A0A4Q9HBS7_9SPHI</name>
<dbReference type="PANTHER" id="PTHR34704:SF1">
    <property type="entry name" value="ATPASE"/>
    <property type="match status" value="1"/>
</dbReference>
<feature type="domain" description="DUF234" evidence="2">
    <location>
        <begin position="317"/>
        <end position="402"/>
    </location>
</feature>
<dbReference type="PANTHER" id="PTHR34704">
    <property type="entry name" value="ATPASE"/>
    <property type="match status" value="1"/>
</dbReference>
<dbReference type="SUPFAM" id="SSF52540">
    <property type="entry name" value="P-loop containing nucleoside triphosphate hydrolases"/>
    <property type="match status" value="1"/>
</dbReference>
<dbReference type="Proteomes" id="UP000291819">
    <property type="component" value="Unassembled WGS sequence"/>
</dbReference>
<protein>
    <submittedName>
        <fullName evidence="3">ATP-binding protein</fullName>
    </submittedName>
</protein>
<dbReference type="InterPro" id="IPR027417">
    <property type="entry name" value="P-loop_NTPase"/>
</dbReference>
<organism evidence="3 4">
    <name type="scientific">Pedobacter kyonggii</name>
    <dbReference type="NCBI Taxonomy" id="1926871"/>
    <lineage>
        <taxon>Bacteria</taxon>
        <taxon>Pseudomonadati</taxon>
        <taxon>Bacteroidota</taxon>
        <taxon>Sphingobacteriia</taxon>
        <taxon>Sphingobacteriales</taxon>
        <taxon>Sphingobacteriaceae</taxon>
        <taxon>Pedobacter</taxon>
    </lineage>
</organism>
<sequence>MKFYNREKELNLLQKIEERSKQTAQMTFVVGRRRIGKTSLLVEANAGRPMLYFFVAKKNEILLCEEFVQEIRYKLQVEIFGELKTIKSVFGYLMELAKTKHFTLVIDEFQEFNTINPSVYSDMQNIWVSQKGAAKINLILCGSVYSLMSRIFEHAKEPLFGRATSRIHLKAFTISTLKKILADYYPDYTNDDLLAFYLVTGGVAKYVELLIEEKAFTFESILNVILAENSLFLDEGKNVLVDEFGKEYGNYFSILSLIASSKTSRVEIESIMEMQTGGFLDRLENEFNLISKIKPIFAKPNSRSMKYYINDNFLNFWFRFIYKYRSVVEIGNLIYLKEIVKRDYQTYSGRILEKYFIEKMIEEGNFSAIGTYWEKNNQNEIDIVAVNDLEKSIIFGEVKRKKENISIAGLKDKTRNLKAQFNDYRAEFIGLSIEDM</sequence>
<reference evidence="3 4" key="1">
    <citation type="submission" date="2019-02" db="EMBL/GenBank/DDBJ databases">
        <title>Pedobacter kyonggii whole genome sequence analysis.</title>
        <authorList>
            <person name="Dahal R.H."/>
        </authorList>
    </citation>
    <scope>NUCLEOTIDE SEQUENCE [LARGE SCALE GENOMIC DNA]</scope>
    <source>
        <strain evidence="3 4">K-4-11-1</strain>
    </source>
</reference>
<evidence type="ECO:0000259" key="2">
    <source>
        <dbReference type="Pfam" id="PF03008"/>
    </source>
</evidence>
<dbReference type="InterPro" id="IPR011579">
    <property type="entry name" value="ATPase_dom"/>
</dbReference>
<evidence type="ECO:0000313" key="4">
    <source>
        <dbReference type="Proteomes" id="UP000291819"/>
    </source>
</evidence>
<evidence type="ECO:0000313" key="3">
    <source>
        <dbReference type="EMBL" id="TBO41451.1"/>
    </source>
</evidence>
<dbReference type="GO" id="GO:0005524">
    <property type="term" value="F:ATP binding"/>
    <property type="evidence" value="ECO:0007669"/>
    <property type="project" value="UniProtKB-KW"/>
</dbReference>
<dbReference type="OrthoDB" id="9813134at2"/>
<proteinExistence type="predicted"/>
<keyword evidence="3" id="KW-0067">ATP-binding</keyword>